<dbReference type="EMBL" id="MCFG01000026">
    <property type="protein sequence ID" value="ORX86063.1"/>
    <property type="molecule type" value="Genomic_DNA"/>
</dbReference>
<dbReference type="Gene3D" id="1.10.167.10">
    <property type="entry name" value="Regulator of G-protein Signalling 4, domain 2"/>
    <property type="match status" value="1"/>
</dbReference>
<accession>A0A1Y1XK38</accession>
<dbReference type="Proteomes" id="UP000193944">
    <property type="component" value="Unassembled WGS sequence"/>
</dbReference>
<keyword evidence="1" id="KW-1133">Transmembrane helix</keyword>
<dbReference type="InterPro" id="IPR036305">
    <property type="entry name" value="RGS_sf"/>
</dbReference>
<reference evidence="2 3" key="1">
    <citation type="submission" date="2016-08" db="EMBL/GenBank/DDBJ databases">
        <title>A Parts List for Fungal Cellulosomes Revealed by Comparative Genomics.</title>
        <authorList>
            <consortium name="DOE Joint Genome Institute"/>
            <person name="Haitjema C.H."/>
            <person name="Gilmore S.P."/>
            <person name="Henske J.K."/>
            <person name="Solomon K.V."/>
            <person name="De Groot R."/>
            <person name="Kuo A."/>
            <person name="Mondo S.J."/>
            <person name="Salamov A.A."/>
            <person name="Labutti K."/>
            <person name="Zhao Z."/>
            <person name="Chiniquy J."/>
            <person name="Barry K."/>
            <person name="Brewer H.M."/>
            <person name="Purvine S.O."/>
            <person name="Wright A.T."/>
            <person name="Boxma B."/>
            <person name="Van Alen T."/>
            <person name="Hackstein J.H."/>
            <person name="Baker S.E."/>
            <person name="Grigoriev I.V."/>
            <person name="O'Malley M.A."/>
        </authorList>
    </citation>
    <scope>NUCLEOTIDE SEQUENCE [LARGE SCALE GENOMIC DNA]</scope>
    <source>
        <strain evidence="2 3">S4</strain>
    </source>
</reference>
<evidence type="ECO:0000313" key="2">
    <source>
        <dbReference type="EMBL" id="ORX86063.1"/>
    </source>
</evidence>
<dbReference type="SUPFAM" id="SSF48097">
    <property type="entry name" value="Regulator of G-protein signaling, RGS"/>
    <property type="match status" value="1"/>
</dbReference>
<feature type="transmembrane region" description="Helical" evidence="1">
    <location>
        <begin position="164"/>
        <end position="184"/>
    </location>
</feature>
<evidence type="ECO:0000313" key="3">
    <source>
        <dbReference type="Proteomes" id="UP000193944"/>
    </source>
</evidence>
<reference evidence="2 3" key="2">
    <citation type="submission" date="2016-08" db="EMBL/GenBank/DDBJ databases">
        <title>Pervasive Adenine N6-methylation of Active Genes in Fungi.</title>
        <authorList>
            <consortium name="DOE Joint Genome Institute"/>
            <person name="Mondo S.J."/>
            <person name="Dannebaum R.O."/>
            <person name="Kuo R.C."/>
            <person name="Labutti K."/>
            <person name="Haridas S."/>
            <person name="Kuo A."/>
            <person name="Salamov A."/>
            <person name="Ahrendt S.R."/>
            <person name="Lipzen A."/>
            <person name="Sullivan W."/>
            <person name="Andreopoulos W.B."/>
            <person name="Clum A."/>
            <person name="Lindquist E."/>
            <person name="Daum C."/>
            <person name="Ramamoorthy G.K."/>
            <person name="Gryganskyi A."/>
            <person name="Culley D."/>
            <person name="Magnuson J.K."/>
            <person name="James T.Y."/>
            <person name="O'Malley M.A."/>
            <person name="Stajich J.E."/>
            <person name="Spatafora J.W."/>
            <person name="Visel A."/>
            <person name="Grigoriev I.V."/>
        </authorList>
    </citation>
    <scope>NUCLEOTIDE SEQUENCE [LARGE SCALE GENOMIC DNA]</scope>
    <source>
        <strain evidence="2 3">S4</strain>
    </source>
</reference>
<feature type="transmembrane region" description="Helical" evidence="1">
    <location>
        <begin position="268"/>
        <end position="289"/>
    </location>
</feature>
<dbReference type="OrthoDB" id="2155392at2759"/>
<feature type="transmembrane region" description="Helical" evidence="1">
    <location>
        <begin position="61"/>
        <end position="80"/>
    </location>
</feature>
<organism evidence="2 3">
    <name type="scientific">Anaeromyces robustus</name>
    <dbReference type="NCBI Taxonomy" id="1754192"/>
    <lineage>
        <taxon>Eukaryota</taxon>
        <taxon>Fungi</taxon>
        <taxon>Fungi incertae sedis</taxon>
        <taxon>Chytridiomycota</taxon>
        <taxon>Chytridiomycota incertae sedis</taxon>
        <taxon>Neocallimastigomycetes</taxon>
        <taxon>Neocallimastigales</taxon>
        <taxon>Neocallimastigaceae</taxon>
        <taxon>Anaeromyces</taxon>
    </lineage>
</organism>
<keyword evidence="3" id="KW-1185">Reference proteome</keyword>
<dbReference type="AlphaFoldDB" id="A0A1Y1XK38"/>
<evidence type="ECO:0008006" key="4">
    <source>
        <dbReference type="Google" id="ProtNLM"/>
    </source>
</evidence>
<name>A0A1Y1XK38_9FUNG</name>
<evidence type="ECO:0000256" key="1">
    <source>
        <dbReference type="SAM" id="Phobius"/>
    </source>
</evidence>
<keyword evidence="1" id="KW-0472">Membrane</keyword>
<sequence length="540" mass="63315">MEQNSTQIIVDNRDFSDRYGLSKFEIYLDYVIIVVTTIMFLTINTLVLMKRKNYVIKHRGLVLTIPASFASIFIVFNVLGNELFYDMKYHNIYIWVNNLLIVLVIMSGCGRTIRLILLYNLNAFKSECILQLHDFNESNKPPKVEVNSYMKTVDKIVKKKTGKWILIIPILISCIITSLCEVYKSFHDDSPVLTKILEFAPIHIFLIIYNIFCIYSFYALRKVKDNETFGIKFEVYWSFATNFIVMINILILNVLNSDILIEISHSGSYYYIIQTISCHFISTSVPLYLSIREEKKFKKQSKILSSSEFSKLLFQKPVIEDLKVIAINDFCVENILFWESFIKLKELTYQCLTKTGMFDEKKNALKEENLKSINKSLNELYSDSKHERKYIRKKEIKIEMPKQLKVKDTKPDDPYYTYVLNSNKKKRLNSDYVYYTPKVSSPTNQYTKSFLAPEDYKYYDIDPNIPLDSRLLPYYVSFYKAFIDPYGPVTVNISSDIAANIYKELYNNPTVGVFDKAKNDVITSMFLTLYPQYVNLHFNK</sequence>
<protein>
    <recommendedName>
        <fullName evidence="4">RGS domain-containing protein</fullName>
    </recommendedName>
</protein>
<feature type="transmembrane region" description="Helical" evidence="1">
    <location>
        <begin position="235"/>
        <end position="256"/>
    </location>
</feature>
<keyword evidence="1" id="KW-0812">Transmembrane</keyword>
<comment type="caution">
    <text evidence="2">The sequence shown here is derived from an EMBL/GenBank/DDBJ whole genome shotgun (WGS) entry which is preliminary data.</text>
</comment>
<feature type="transmembrane region" description="Helical" evidence="1">
    <location>
        <begin position="27"/>
        <end position="49"/>
    </location>
</feature>
<feature type="transmembrane region" description="Helical" evidence="1">
    <location>
        <begin position="92"/>
        <end position="110"/>
    </location>
</feature>
<dbReference type="InterPro" id="IPR044926">
    <property type="entry name" value="RGS_subdomain_2"/>
</dbReference>
<gene>
    <name evidence="2" type="ORF">BCR32DRAFT_265256</name>
</gene>
<feature type="transmembrane region" description="Helical" evidence="1">
    <location>
        <begin position="196"/>
        <end position="215"/>
    </location>
</feature>
<proteinExistence type="predicted"/>